<sequence length="292" mass="31935">ELPPPPNPSSDAGVIPPLTTPEEDAPSPPAQGEWDPSTLRPETAMKMLCRAVVALANMTGDIPPTPPIMRPSPSRCSSSNSSSNTMESMGQRLARRGSGPPTPVPSDDLRAPSYRYIDVGSPEAMYHEPSARDVGADAESVPFQRVAIARKFFSKKPPPINLQDYLMRLQRYCPMSTAVYLAAATYIHKLAVEDKVVPVTGRTIHRLVLGTLRVAMKSLEDLRYPQARFAGVGGVRETELQNLEISVCYLMDFDLQVSTESLYRKMLLLQQAGAQAAIVRQPLPPSFQPVLP</sequence>
<dbReference type="PANTHER" id="PTHR15615">
    <property type="match status" value="1"/>
</dbReference>
<evidence type="ECO:0000313" key="2">
    <source>
        <dbReference type="EMBL" id="KAF2141478.1"/>
    </source>
</evidence>
<evidence type="ECO:0000256" key="1">
    <source>
        <dbReference type="SAM" id="MobiDB-lite"/>
    </source>
</evidence>
<keyword evidence="3" id="KW-1185">Reference proteome</keyword>
<dbReference type="Pfam" id="PF08613">
    <property type="entry name" value="Cyclin"/>
    <property type="match status" value="1"/>
</dbReference>
<feature type="non-terminal residue" evidence="2">
    <location>
        <position position="292"/>
    </location>
</feature>
<gene>
    <name evidence="2" type="ORF">K452DRAFT_198535</name>
</gene>
<name>A0A6A6BD21_9PEZI</name>
<dbReference type="AlphaFoldDB" id="A0A6A6BD21"/>
<dbReference type="GeneID" id="54293488"/>
<proteinExistence type="predicted"/>
<dbReference type="GO" id="GO:0019901">
    <property type="term" value="F:protein kinase binding"/>
    <property type="evidence" value="ECO:0007669"/>
    <property type="project" value="InterPro"/>
</dbReference>
<protein>
    <recommendedName>
        <fullName evidence="4">Cyclin-like domain-containing protein</fullName>
    </recommendedName>
</protein>
<dbReference type="RefSeq" id="XP_033397191.1">
    <property type="nucleotide sequence ID" value="XM_033535992.1"/>
</dbReference>
<dbReference type="InterPro" id="IPR013922">
    <property type="entry name" value="Cyclin_PHO80-like"/>
</dbReference>
<organism evidence="2 3">
    <name type="scientific">Aplosporella prunicola CBS 121167</name>
    <dbReference type="NCBI Taxonomy" id="1176127"/>
    <lineage>
        <taxon>Eukaryota</taxon>
        <taxon>Fungi</taxon>
        <taxon>Dikarya</taxon>
        <taxon>Ascomycota</taxon>
        <taxon>Pezizomycotina</taxon>
        <taxon>Dothideomycetes</taxon>
        <taxon>Dothideomycetes incertae sedis</taxon>
        <taxon>Botryosphaeriales</taxon>
        <taxon>Aplosporellaceae</taxon>
        <taxon>Aplosporella</taxon>
    </lineage>
</organism>
<dbReference type="GO" id="GO:0005634">
    <property type="term" value="C:nucleus"/>
    <property type="evidence" value="ECO:0007669"/>
    <property type="project" value="TreeGrafter"/>
</dbReference>
<dbReference type="GO" id="GO:0016538">
    <property type="term" value="F:cyclin-dependent protein serine/threonine kinase regulator activity"/>
    <property type="evidence" value="ECO:0007669"/>
    <property type="project" value="TreeGrafter"/>
</dbReference>
<evidence type="ECO:0000313" key="3">
    <source>
        <dbReference type="Proteomes" id="UP000799438"/>
    </source>
</evidence>
<dbReference type="GO" id="GO:0000307">
    <property type="term" value="C:cyclin-dependent protein kinase holoenzyme complex"/>
    <property type="evidence" value="ECO:0007669"/>
    <property type="project" value="TreeGrafter"/>
</dbReference>
<reference evidence="2" key="1">
    <citation type="journal article" date="2020" name="Stud. Mycol.">
        <title>101 Dothideomycetes genomes: a test case for predicting lifestyles and emergence of pathogens.</title>
        <authorList>
            <person name="Haridas S."/>
            <person name="Albert R."/>
            <person name="Binder M."/>
            <person name="Bloem J."/>
            <person name="Labutti K."/>
            <person name="Salamov A."/>
            <person name="Andreopoulos B."/>
            <person name="Baker S."/>
            <person name="Barry K."/>
            <person name="Bills G."/>
            <person name="Bluhm B."/>
            <person name="Cannon C."/>
            <person name="Castanera R."/>
            <person name="Culley D."/>
            <person name="Daum C."/>
            <person name="Ezra D."/>
            <person name="Gonzalez J."/>
            <person name="Henrissat B."/>
            <person name="Kuo A."/>
            <person name="Liang C."/>
            <person name="Lipzen A."/>
            <person name="Lutzoni F."/>
            <person name="Magnuson J."/>
            <person name="Mondo S."/>
            <person name="Nolan M."/>
            <person name="Ohm R."/>
            <person name="Pangilinan J."/>
            <person name="Park H.-J."/>
            <person name="Ramirez L."/>
            <person name="Alfaro M."/>
            <person name="Sun H."/>
            <person name="Tritt A."/>
            <person name="Yoshinaga Y."/>
            <person name="Zwiers L.-H."/>
            <person name="Turgeon B."/>
            <person name="Goodwin S."/>
            <person name="Spatafora J."/>
            <person name="Crous P."/>
            <person name="Grigoriev I."/>
        </authorList>
    </citation>
    <scope>NUCLEOTIDE SEQUENCE</scope>
    <source>
        <strain evidence="2">CBS 121167</strain>
    </source>
</reference>
<dbReference type="Proteomes" id="UP000799438">
    <property type="component" value="Unassembled WGS sequence"/>
</dbReference>
<dbReference type="PANTHER" id="PTHR15615:SF32">
    <property type="entry name" value="PROTEIN KINASE COMPLEX COMPONENT, PUTATIVE (AFU_ORTHOLOGUE AFUA_2G07660)-RELATED"/>
    <property type="match status" value="1"/>
</dbReference>
<feature type="compositionally biased region" description="Low complexity" evidence="1">
    <location>
        <begin position="71"/>
        <end position="84"/>
    </location>
</feature>
<evidence type="ECO:0008006" key="4">
    <source>
        <dbReference type="Google" id="ProtNLM"/>
    </source>
</evidence>
<dbReference type="OrthoDB" id="5304883at2759"/>
<dbReference type="CDD" id="cd20558">
    <property type="entry name" value="CYCLIN_ScPCL7-like"/>
    <property type="match status" value="1"/>
</dbReference>
<accession>A0A6A6BD21</accession>
<feature type="non-terminal residue" evidence="2">
    <location>
        <position position="1"/>
    </location>
</feature>
<dbReference type="Gene3D" id="1.10.472.10">
    <property type="entry name" value="Cyclin-like"/>
    <property type="match status" value="1"/>
</dbReference>
<feature type="region of interest" description="Disordered" evidence="1">
    <location>
        <begin position="63"/>
        <end position="112"/>
    </location>
</feature>
<dbReference type="EMBL" id="ML995487">
    <property type="protein sequence ID" value="KAF2141478.1"/>
    <property type="molecule type" value="Genomic_DNA"/>
</dbReference>
<feature type="region of interest" description="Disordered" evidence="1">
    <location>
        <begin position="1"/>
        <end position="42"/>
    </location>
</feature>